<dbReference type="InterPro" id="IPR029063">
    <property type="entry name" value="SAM-dependent_MTases_sf"/>
</dbReference>
<dbReference type="PROSITE" id="PS00094">
    <property type="entry name" value="C5_MTASE_1"/>
    <property type="match status" value="1"/>
</dbReference>
<dbReference type="InterPro" id="IPR050390">
    <property type="entry name" value="C5-Methyltransferase"/>
</dbReference>
<dbReference type="PANTHER" id="PTHR10629:SF52">
    <property type="entry name" value="DNA (CYTOSINE-5)-METHYLTRANSFERASE 1"/>
    <property type="match status" value="1"/>
</dbReference>
<keyword evidence="3 5" id="KW-0949">S-adenosyl-L-methionine</keyword>
<name>A0A1E7G659_LACLC</name>
<organism evidence="8">
    <name type="scientific">Lactococcus cremoris subsp. cremoris IBB477</name>
    <dbReference type="NCBI Taxonomy" id="1449093"/>
    <lineage>
        <taxon>Bacteria</taxon>
        <taxon>Bacillati</taxon>
        <taxon>Bacillota</taxon>
        <taxon>Bacilli</taxon>
        <taxon>Lactobacillales</taxon>
        <taxon>Streptococcaceae</taxon>
        <taxon>Lactococcus</taxon>
        <taxon>Lactococcus cremoris subsp. cremoris</taxon>
    </lineage>
</organism>
<dbReference type="GO" id="GO:0032259">
    <property type="term" value="P:methylation"/>
    <property type="evidence" value="ECO:0007669"/>
    <property type="project" value="UniProtKB-KW"/>
</dbReference>
<reference evidence="8" key="1">
    <citation type="journal article" date="2016" name="Appl. Microbiol. Biotechnol.">
        <title>Adhesion of the genome-sequenced Lactococcus lactis subsp. cremoris IBB477 strain is mediated by specific molecular determinants.</title>
        <authorList>
            <person name="Radziwill-Bienkowska J.M."/>
            <person name="Le D.T."/>
            <person name="Szczesny P."/>
            <person name="Duviau M.P."/>
            <person name="Aleksandrzak-Piekarczyk T."/>
            <person name="Loubiere P."/>
            <person name="Mercier-Bonin M."/>
            <person name="Bardowski J.K."/>
            <person name="Kowalczyk M."/>
        </authorList>
    </citation>
    <scope>NUCLEOTIDE SEQUENCE [LARGE SCALE GENOMIC DNA]</scope>
    <source>
        <strain evidence="8">IBB477</strain>
    </source>
</reference>
<dbReference type="Pfam" id="PF00145">
    <property type="entry name" value="DNA_methylase"/>
    <property type="match status" value="1"/>
</dbReference>
<dbReference type="InterPro" id="IPR018117">
    <property type="entry name" value="C5_DNA_meth_AS"/>
</dbReference>
<evidence type="ECO:0000256" key="4">
    <source>
        <dbReference type="ARBA" id="ARBA00022747"/>
    </source>
</evidence>
<evidence type="ECO:0000256" key="7">
    <source>
        <dbReference type="RuleBase" id="RU000417"/>
    </source>
</evidence>
<dbReference type="RefSeq" id="WP_075070426.1">
    <property type="nucleotide sequence ID" value="NZ_CM007353.1"/>
</dbReference>
<dbReference type="AlphaFoldDB" id="A0A1E7G659"/>
<evidence type="ECO:0000256" key="3">
    <source>
        <dbReference type="ARBA" id="ARBA00022691"/>
    </source>
</evidence>
<evidence type="ECO:0000256" key="6">
    <source>
        <dbReference type="RuleBase" id="RU000416"/>
    </source>
</evidence>
<keyword evidence="4" id="KW-0680">Restriction system</keyword>
<keyword evidence="1 5" id="KW-0489">Methyltransferase</keyword>
<dbReference type="CDD" id="cd00315">
    <property type="entry name" value="Cyt_C5_DNA_methylase"/>
    <property type="match status" value="1"/>
</dbReference>
<dbReference type="PANTHER" id="PTHR10629">
    <property type="entry name" value="CYTOSINE-SPECIFIC METHYLTRANSFERASE"/>
    <property type="match status" value="1"/>
</dbReference>
<comment type="similarity">
    <text evidence="5 6">Belongs to the class I-like SAM-binding methyltransferase superfamily. C5-methyltransferase family.</text>
</comment>
<evidence type="ECO:0000256" key="1">
    <source>
        <dbReference type="ARBA" id="ARBA00022603"/>
    </source>
</evidence>
<dbReference type="GO" id="GO:0044027">
    <property type="term" value="P:negative regulation of gene expression via chromosomal CpG island methylation"/>
    <property type="evidence" value="ECO:0007669"/>
    <property type="project" value="TreeGrafter"/>
</dbReference>
<dbReference type="GO" id="GO:0009307">
    <property type="term" value="P:DNA restriction-modification system"/>
    <property type="evidence" value="ECO:0007669"/>
    <property type="project" value="UniProtKB-KW"/>
</dbReference>
<keyword evidence="2 5" id="KW-0808">Transferase</keyword>
<protein>
    <recommendedName>
        <fullName evidence="7">Cytosine-specific methyltransferase</fullName>
        <ecNumber evidence="7">2.1.1.37</ecNumber>
    </recommendedName>
</protein>
<evidence type="ECO:0000313" key="8">
    <source>
        <dbReference type="EMBL" id="OEU40427.1"/>
    </source>
</evidence>
<dbReference type="InterPro" id="IPR001525">
    <property type="entry name" value="C5_MeTfrase"/>
</dbReference>
<dbReference type="Proteomes" id="UP000176236">
    <property type="component" value="Chromosome"/>
</dbReference>
<dbReference type="PRINTS" id="PR00105">
    <property type="entry name" value="C5METTRFRASE"/>
</dbReference>
<evidence type="ECO:0000256" key="5">
    <source>
        <dbReference type="PROSITE-ProRule" id="PRU01016"/>
    </source>
</evidence>
<dbReference type="EC" id="2.1.1.37" evidence="7"/>
<dbReference type="NCBIfam" id="TIGR00675">
    <property type="entry name" value="dcm"/>
    <property type="match status" value="1"/>
</dbReference>
<gene>
    <name evidence="8" type="ORF">AJ89_03055</name>
</gene>
<sequence>MKFLDLFAGIGGFRLGLEQAGHECVGFCEIDKFARQSYKAIHNTEGEREYHDITTVSNEEWRTLRGTVELICGGFPCQAFSIAGKRKGFLDETRGTLFFEIARAAEQIKPRTLFLENVRGLLSHDKGRTFRTIISTLDELGYDAEWQILNSKNFGVPQNRERVFIIGHLRGERGREVFPITRENSGAIKRIVNGRESHGHSTYDVFGTDGISPTLKTMQGGNLQPKILVNVNPSGNGINGNVYDSERLAPTLTTNKGEGPKVAIPVLTPDRVEKRQNGRRFKEDGDPMFTLTAQDRHGVAVLRPVRTKYGKEIRKAYENGEVEESRHNMTKLEPRQDGISNTITTVQKDNLLKLGGLYTNASENHQRGVLPGLSRTLKAQSHDAGIFDGIRIRKLTPRECWRLQGFPDWAFEKAQEVNSNSQLYKQAGNSVTVPVIYEIARRFE</sequence>
<dbReference type="SUPFAM" id="SSF53335">
    <property type="entry name" value="S-adenosyl-L-methionine-dependent methyltransferases"/>
    <property type="match status" value="1"/>
</dbReference>
<dbReference type="Gene3D" id="3.40.50.150">
    <property type="entry name" value="Vaccinia Virus protein VP39"/>
    <property type="match status" value="1"/>
</dbReference>
<proteinExistence type="inferred from homology"/>
<accession>A0A1E7G659</accession>
<comment type="catalytic activity">
    <reaction evidence="7">
        <text>a 2'-deoxycytidine in DNA + S-adenosyl-L-methionine = a 5-methyl-2'-deoxycytidine in DNA + S-adenosyl-L-homocysteine + H(+)</text>
        <dbReference type="Rhea" id="RHEA:13681"/>
        <dbReference type="Rhea" id="RHEA-COMP:11369"/>
        <dbReference type="Rhea" id="RHEA-COMP:11370"/>
        <dbReference type="ChEBI" id="CHEBI:15378"/>
        <dbReference type="ChEBI" id="CHEBI:57856"/>
        <dbReference type="ChEBI" id="CHEBI:59789"/>
        <dbReference type="ChEBI" id="CHEBI:85452"/>
        <dbReference type="ChEBI" id="CHEBI:85454"/>
        <dbReference type="EC" id="2.1.1.37"/>
    </reaction>
</comment>
<evidence type="ECO:0000256" key="2">
    <source>
        <dbReference type="ARBA" id="ARBA00022679"/>
    </source>
</evidence>
<dbReference type="EMBL" id="JMMZ01000006">
    <property type="protein sequence ID" value="OEU40427.1"/>
    <property type="molecule type" value="Genomic_DNA"/>
</dbReference>
<dbReference type="GO" id="GO:0003677">
    <property type="term" value="F:DNA binding"/>
    <property type="evidence" value="ECO:0007669"/>
    <property type="project" value="TreeGrafter"/>
</dbReference>
<feature type="active site" evidence="5">
    <location>
        <position position="77"/>
    </location>
</feature>
<dbReference type="PROSITE" id="PS51679">
    <property type="entry name" value="SAM_MT_C5"/>
    <property type="match status" value="1"/>
</dbReference>
<dbReference type="GO" id="GO:0003886">
    <property type="term" value="F:DNA (cytosine-5-)-methyltransferase activity"/>
    <property type="evidence" value="ECO:0007669"/>
    <property type="project" value="UniProtKB-EC"/>
</dbReference>
<dbReference type="Gene3D" id="3.90.120.10">
    <property type="entry name" value="DNA Methylase, subunit A, domain 2"/>
    <property type="match status" value="1"/>
</dbReference>
<comment type="caution">
    <text evidence="8">The sequence shown here is derived from an EMBL/GenBank/DDBJ whole genome shotgun (WGS) entry which is preliminary data.</text>
</comment>